<proteinExistence type="predicted"/>
<evidence type="ECO:0000313" key="3">
    <source>
        <dbReference type="Proteomes" id="UP001144397"/>
    </source>
</evidence>
<dbReference type="Proteomes" id="UP001144397">
    <property type="component" value="Unassembled WGS sequence"/>
</dbReference>
<evidence type="ECO:0000256" key="1">
    <source>
        <dbReference type="SAM" id="Phobius"/>
    </source>
</evidence>
<organism evidence="2 3">
    <name type="scientific">Xanthobacter flavus</name>
    <dbReference type="NCBI Taxonomy" id="281"/>
    <lineage>
        <taxon>Bacteria</taxon>
        <taxon>Pseudomonadati</taxon>
        <taxon>Pseudomonadota</taxon>
        <taxon>Alphaproteobacteria</taxon>
        <taxon>Hyphomicrobiales</taxon>
        <taxon>Xanthobacteraceae</taxon>
        <taxon>Xanthobacter</taxon>
    </lineage>
</organism>
<gene>
    <name evidence="2" type="ORF">XFLAVUS301_15860</name>
</gene>
<feature type="transmembrane region" description="Helical" evidence="1">
    <location>
        <begin position="43"/>
        <end position="66"/>
    </location>
</feature>
<keyword evidence="1" id="KW-1133">Transmembrane helix</keyword>
<dbReference type="AlphaFoldDB" id="A0A9W6CLD6"/>
<accession>A0A9W6CLD6</accession>
<name>A0A9W6CLD6_XANFL</name>
<feature type="transmembrane region" description="Helical" evidence="1">
    <location>
        <begin position="12"/>
        <end position="31"/>
    </location>
</feature>
<protein>
    <submittedName>
        <fullName evidence="2">Uncharacterized protein</fullName>
    </submittedName>
</protein>
<dbReference type="EMBL" id="BSDO01000002">
    <property type="protein sequence ID" value="GLI21912.1"/>
    <property type="molecule type" value="Genomic_DNA"/>
</dbReference>
<keyword evidence="1" id="KW-0812">Transmembrane</keyword>
<evidence type="ECO:0000313" key="2">
    <source>
        <dbReference type="EMBL" id="GLI21912.1"/>
    </source>
</evidence>
<keyword evidence="1" id="KW-0472">Membrane</keyword>
<reference evidence="2" key="1">
    <citation type="submission" date="2022-12" db="EMBL/GenBank/DDBJ databases">
        <title>Reference genome sequencing for broad-spectrum identification of bacterial and archaeal isolates by mass spectrometry.</title>
        <authorList>
            <person name="Sekiguchi Y."/>
            <person name="Tourlousse D.M."/>
        </authorList>
    </citation>
    <scope>NUCLEOTIDE SEQUENCE</scope>
    <source>
        <strain evidence="2">301</strain>
    </source>
</reference>
<sequence length="111" mass="11344">MADLPPEPTILGIKLAHLVAGAAGGLARSLTNPGGSIMRHITTAVVGTIVAGYGTPAAAAVTARYLGVPDIPVASMEGMVGFVLGLIGMSICEALMRWARIWRDGPPPPFP</sequence>
<feature type="transmembrane region" description="Helical" evidence="1">
    <location>
        <begin position="78"/>
        <end position="96"/>
    </location>
</feature>
<comment type="caution">
    <text evidence="2">The sequence shown here is derived from an EMBL/GenBank/DDBJ whole genome shotgun (WGS) entry which is preliminary data.</text>
</comment>